<feature type="compositionally biased region" description="Basic and acidic residues" evidence="1">
    <location>
        <begin position="243"/>
        <end position="253"/>
    </location>
</feature>
<feature type="region of interest" description="Disordered" evidence="1">
    <location>
        <begin position="243"/>
        <end position="269"/>
    </location>
</feature>
<sequence length="356" mass="39859">MGREWAIGSTWRVRVRDVKLVRDWTVAVDAYFRFRKSVAPARAPLYARRWGRRPRVQTTGFAVAHKIVAKLFQTGLVRFEVYLLLQKRNVSSNAPAPVWSGRKIKKTPSVSGQLPRAQAYEGRPIAAARDFTCRAVSRDEIACSCEFSHGSRRPRHINRWDEVRSLVDAVQTLCSNRRSDTGRRRWRPITRVFICLVTWCGVSEPVDVSGLTTTALRLQVDSGGGGSAEVMVYSLGWGMGEPERRGAGADRKRPQPPAHPAAAPPLAPAASLADDGHEVDVLPLHNQVGGHTRLLVLNDSTVIKPLNIRELHFYQNIPDDIQNFVPRYKGERACAPRGGRRVFFFYSSPLIAIHLI</sequence>
<gene>
    <name evidence="2" type="primary">IP6K1</name>
    <name evidence="2" type="ORF">EVAR_17068_1</name>
</gene>
<name>A0A4C1V5F3_EUMVA</name>
<dbReference type="AlphaFoldDB" id="A0A4C1V5F3"/>
<proteinExistence type="predicted"/>
<dbReference type="SUPFAM" id="SSF56104">
    <property type="entry name" value="SAICAR synthase-like"/>
    <property type="match status" value="1"/>
</dbReference>
<evidence type="ECO:0000313" key="2">
    <source>
        <dbReference type="EMBL" id="GBP33740.1"/>
    </source>
</evidence>
<evidence type="ECO:0000256" key="1">
    <source>
        <dbReference type="SAM" id="MobiDB-lite"/>
    </source>
</evidence>
<dbReference type="Proteomes" id="UP000299102">
    <property type="component" value="Unassembled WGS sequence"/>
</dbReference>
<dbReference type="STRING" id="151549.A0A4C1V5F3"/>
<accession>A0A4C1V5F3</accession>
<keyword evidence="2" id="KW-0808">Transferase</keyword>
<protein>
    <submittedName>
        <fullName evidence="2">Inositol hexakisphosphate kinase 1</fullName>
    </submittedName>
</protein>
<keyword evidence="2" id="KW-0418">Kinase</keyword>
<evidence type="ECO:0000313" key="3">
    <source>
        <dbReference type="Proteomes" id="UP000299102"/>
    </source>
</evidence>
<keyword evidence="3" id="KW-1185">Reference proteome</keyword>
<comment type="caution">
    <text evidence="2">The sequence shown here is derived from an EMBL/GenBank/DDBJ whole genome shotgun (WGS) entry which is preliminary data.</text>
</comment>
<organism evidence="2 3">
    <name type="scientific">Eumeta variegata</name>
    <name type="common">Bagworm moth</name>
    <name type="synonym">Eumeta japonica</name>
    <dbReference type="NCBI Taxonomy" id="151549"/>
    <lineage>
        <taxon>Eukaryota</taxon>
        <taxon>Metazoa</taxon>
        <taxon>Ecdysozoa</taxon>
        <taxon>Arthropoda</taxon>
        <taxon>Hexapoda</taxon>
        <taxon>Insecta</taxon>
        <taxon>Pterygota</taxon>
        <taxon>Neoptera</taxon>
        <taxon>Endopterygota</taxon>
        <taxon>Lepidoptera</taxon>
        <taxon>Glossata</taxon>
        <taxon>Ditrysia</taxon>
        <taxon>Tineoidea</taxon>
        <taxon>Psychidae</taxon>
        <taxon>Oiketicinae</taxon>
        <taxon>Eumeta</taxon>
    </lineage>
</organism>
<dbReference type="EMBL" id="BGZK01000278">
    <property type="protein sequence ID" value="GBP33740.1"/>
    <property type="molecule type" value="Genomic_DNA"/>
</dbReference>
<dbReference type="GO" id="GO:0016301">
    <property type="term" value="F:kinase activity"/>
    <property type="evidence" value="ECO:0007669"/>
    <property type="project" value="UniProtKB-KW"/>
</dbReference>
<feature type="compositionally biased region" description="Pro residues" evidence="1">
    <location>
        <begin position="255"/>
        <end position="267"/>
    </location>
</feature>
<dbReference type="OrthoDB" id="2573163at2759"/>
<reference evidence="2 3" key="1">
    <citation type="journal article" date="2019" name="Commun. Biol.">
        <title>The bagworm genome reveals a unique fibroin gene that provides high tensile strength.</title>
        <authorList>
            <person name="Kono N."/>
            <person name="Nakamura H."/>
            <person name="Ohtoshi R."/>
            <person name="Tomita M."/>
            <person name="Numata K."/>
            <person name="Arakawa K."/>
        </authorList>
    </citation>
    <scope>NUCLEOTIDE SEQUENCE [LARGE SCALE GENOMIC DNA]</scope>
</reference>